<dbReference type="GO" id="GO:0005216">
    <property type="term" value="F:monoatomic ion channel activity"/>
    <property type="evidence" value="ECO:0007669"/>
    <property type="project" value="InterPro"/>
</dbReference>
<evidence type="ECO:0000256" key="8">
    <source>
        <dbReference type="ARBA" id="ARBA00023065"/>
    </source>
</evidence>
<feature type="repeat" description="ANK" evidence="11">
    <location>
        <begin position="596"/>
        <end position="628"/>
    </location>
</feature>
<dbReference type="PRINTS" id="PR01415">
    <property type="entry name" value="ANKYRIN"/>
</dbReference>
<keyword evidence="17" id="KW-1185">Reference proteome</keyword>
<gene>
    <name evidence="16" type="ORF">Pmani_033216</name>
</gene>
<feature type="repeat" description="ANK" evidence="11">
    <location>
        <begin position="285"/>
        <end position="317"/>
    </location>
</feature>
<dbReference type="Proteomes" id="UP001292094">
    <property type="component" value="Unassembled WGS sequence"/>
</dbReference>
<feature type="transmembrane region" description="Helical" evidence="14">
    <location>
        <begin position="1090"/>
        <end position="1113"/>
    </location>
</feature>
<accession>A0AAE1NS91</accession>
<dbReference type="PANTHER" id="PTHR47143:SF3">
    <property type="entry name" value="PWWP DOMAIN-CONTAINING PROTEIN"/>
    <property type="match status" value="1"/>
</dbReference>
<comment type="caution">
    <text evidence="16">The sequence shown here is derived from an EMBL/GenBank/DDBJ whole genome shotgun (WGS) entry which is preliminary data.</text>
</comment>
<evidence type="ECO:0000256" key="9">
    <source>
        <dbReference type="ARBA" id="ARBA00023136"/>
    </source>
</evidence>
<dbReference type="Pfam" id="PF12796">
    <property type="entry name" value="Ank_2"/>
    <property type="match status" value="5"/>
</dbReference>
<dbReference type="Pfam" id="PF00520">
    <property type="entry name" value="Ion_trans"/>
    <property type="match status" value="1"/>
</dbReference>
<feature type="repeat" description="ANK" evidence="11">
    <location>
        <begin position="427"/>
        <end position="459"/>
    </location>
</feature>
<evidence type="ECO:0000256" key="6">
    <source>
        <dbReference type="ARBA" id="ARBA00022989"/>
    </source>
</evidence>
<keyword evidence="7 11" id="KW-0040">ANK repeat</keyword>
<dbReference type="SUPFAM" id="SSF48403">
    <property type="entry name" value="Ankyrin repeat"/>
    <property type="match status" value="3"/>
</dbReference>
<reference evidence="16" key="1">
    <citation type="submission" date="2023-11" db="EMBL/GenBank/DDBJ databases">
        <title>Genome assemblies of two species of porcelain crab, Petrolisthes cinctipes and Petrolisthes manimaculis (Anomura: Porcellanidae).</title>
        <authorList>
            <person name="Angst P."/>
        </authorList>
    </citation>
    <scope>NUCLEOTIDE SEQUENCE</scope>
    <source>
        <strain evidence="16">PB745_02</strain>
        <tissue evidence="16">Gill</tissue>
    </source>
</reference>
<feature type="repeat" description="ANK" evidence="11">
    <location>
        <begin position="394"/>
        <end position="426"/>
    </location>
</feature>
<name>A0AAE1NS91_9EUCA</name>
<feature type="repeat" description="ANK" evidence="11">
    <location>
        <begin position="562"/>
        <end position="585"/>
    </location>
</feature>
<feature type="repeat" description="ANK" evidence="11">
    <location>
        <begin position="100"/>
        <end position="132"/>
    </location>
</feature>
<evidence type="ECO:0000256" key="5">
    <source>
        <dbReference type="ARBA" id="ARBA00022737"/>
    </source>
</evidence>
<feature type="repeat" description="ANK" evidence="11">
    <location>
        <begin position="361"/>
        <end position="393"/>
    </location>
</feature>
<feature type="region of interest" description="Disordered" evidence="13">
    <location>
        <begin position="147"/>
        <end position="213"/>
    </location>
</feature>
<dbReference type="SMART" id="SM00248">
    <property type="entry name" value="ANK"/>
    <property type="match status" value="16"/>
</dbReference>
<dbReference type="InterPro" id="IPR052076">
    <property type="entry name" value="TRP_cation_channel"/>
</dbReference>
<dbReference type="GO" id="GO:0034703">
    <property type="term" value="C:cation channel complex"/>
    <property type="evidence" value="ECO:0007669"/>
    <property type="project" value="UniProtKB-ARBA"/>
</dbReference>
<dbReference type="PANTHER" id="PTHR47143">
    <property type="entry name" value="TRANSIENT RECEPTOR POTENTIAL CATION CHANNEL PROTEIN PAINLESS"/>
    <property type="match status" value="1"/>
</dbReference>
<organism evidence="16 17">
    <name type="scientific">Petrolisthes manimaculis</name>
    <dbReference type="NCBI Taxonomy" id="1843537"/>
    <lineage>
        <taxon>Eukaryota</taxon>
        <taxon>Metazoa</taxon>
        <taxon>Ecdysozoa</taxon>
        <taxon>Arthropoda</taxon>
        <taxon>Crustacea</taxon>
        <taxon>Multicrustacea</taxon>
        <taxon>Malacostraca</taxon>
        <taxon>Eumalacostraca</taxon>
        <taxon>Eucarida</taxon>
        <taxon>Decapoda</taxon>
        <taxon>Pleocyemata</taxon>
        <taxon>Anomura</taxon>
        <taxon>Galatheoidea</taxon>
        <taxon>Porcellanidae</taxon>
        <taxon>Petrolisthes</taxon>
    </lineage>
</organism>
<dbReference type="Pfam" id="PF13637">
    <property type="entry name" value="Ank_4"/>
    <property type="match status" value="1"/>
</dbReference>
<evidence type="ECO:0000256" key="3">
    <source>
        <dbReference type="ARBA" id="ARBA00022606"/>
    </source>
</evidence>
<evidence type="ECO:0000256" key="7">
    <source>
        <dbReference type="ARBA" id="ARBA00023043"/>
    </source>
</evidence>
<feature type="transmembrane region" description="Helical" evidence="14">
    <location>
        <begin position="925"/>
        <end position="943"/>
    </location>
</feature>
<evidence type="ECO:0000256" key="1">
    <source>
        <dbReference type="ARBA" id="ARBA00004141"/>
    </source>
</evidence>
<feature type="transmembrane region" description="Helical" evidence="14">
    <location>
        <begin position="1023"/>
        <end position="1045"/>
    </location>
</feature>
<proteinExistence type="predicted"/>
<dbReference type="PROSITE" id="PS50088">
    <property type="entry name" value="ANK_REPEAT"/>
    <property type="match status" value="10"/>
</dbReference>
<feature type="repeat" description="ANK" evidence="11">
    <location>
        <begin position="460"/>
        <end position="492"/>
    </location>
</feature>
<evidence type="ECO:0000256" key="4">
    <source>
        <dbReference type="ARBA" id="ARBA00022692"/>
    </source>
</evidence>
<evidence type="ECO:0000256" key="11">
    <source>
        <dbReference type="PROSITE-ProRule" id="PRU00023"/>
    </source>
</evidence>
<keyword evidence="6 14" id="KW-1133">Transmembrane helix</keyword>
<dbReference type="AlphaFoldDB" id="A0AAE1NS91"/>
<dbReference type="InterPro" id="IPR002110">
    <property type="entry name" value="Ankyrin_rpt"/>
</dbReference>
<dbReference type="PROSITE" id="PS50297">
    <property type="entry name" value="ANK_REP_REGION"/>
    <property type="match status" value="10"/>
</dbReference>
<keyword evidence="2" id="KW-0813">Transport</keyword>
<keyword evidence="5" id="KW-0677">Repeat</keyword>
<evidence type="ECO:0000313" key="16">
    <source>
        <dbReference type="EMBL" id="KAK4294136.1"/>
    </source>
</evidence>
<dbReference type="EMBL" id="JAWZYT010004359">
    <property type="protein sequence ID" value="KAK4294136.1"/>
    <property type="molecule type" value="Genomic_DNA"/>
</dbReference>
<evidence type="ECO:0000256" key="14">
    <source>
        <dbReference type="SAM" id="Phobius"/>
    </source>
</evidence>
<dbReference type="Gene3D" id="1.25.40.20">
    <property type="entry name" value="Ankyrin repeat-containing domain"/>
    <property type="match status" value="6"/>
</dbReference>
<feature type="domain" description="Ion transport" evidence="15">
    <location>
        <begin position="921"/>
        <end position="1122"/>
    </location>
</feature>
<keyword evidence="3" id="KW-0716">Sensory transduction</keyword>
<feature type="compositionally biased region" description="Acidic residues" evidence="13">
    <location>
        <begin position="169"/>
        <end position="198"/>
    </location>
</feature>
<dbReference type="InterPro" id="IPR005821">
    <property type="entry name" value="Ion_trans_dom"/>
</dbReference>
<comment type="subcellular location">
    <subcellularLocation>
        <location evidence="1">Membrane</location>
        <topology evidence="1">Multi-pass membrane protein</topology>
    </subcellularLocation>
</comment>
<sequence length="1250" mass="141124">MEDEERKAVKSHVYQFLVPEAGMSAPTSRKGSGSGDSIFHEITEILTRTQDNNGRGFTSYDWISRTLHQLARDGNSEVLQASLSRLGEHARRKINNLDSDKLAPLHYAARYAHTNTVKALIHAGADVNILGQDKLTPLHFAARYRKQLKPSRKLSPCPPHSPVKKPKDEEEEEQEEKEEEEEEEEKEVEEKEEGEEARDDNVEHVQSDEENDLNSFALTTLNNMGIESPKEASVIRILVECGANVNARDIYDQTPLHYAAMRGNDPAARDLLQCDGVMPEARDKQLMTPLFVAATFGNLEICRRLIQAGAHLFSKDESEQNALHRACMEGHLKIVELLLTSALAFGDKSTVEKLVGERDREGETPLHHAVNNGHIKVAKRLLEAGADVDAVRDTLATPLHAAAAVGDSELISLLLQHSARLDCVDCNQQTPLHRAADHNQSAAIVTLLTAGAKINKRDSDSFTPFLVASSGGHANALQTLLDHDADVEALDKDDKTAVFWCSQEGNEEALEVLLNDSRCADLVDVSDRYDNSPLHEAAGRGYINIIRMLLKAGSVVDNKNEDEETALHIAAENGQVKVVRELLQRYKFLISDENEKSDTPLHLACLEGHTDVVRLLLEMGADVEARNSSLWTPMDCASARGHVMCVGLLLDYDSPLDPLDKTKTTPLQLAAREGHVAVTKLLLERGASLSACDSSKRNALELAISAGKKEVCLTIIKSAEWETAMKNVRRDYRDRRVTPFRKLIKRFPDVAEAVLDRCTSTNGKDSDDERFGVLFNFDIIDDSYVADNASGSDIDSLMSSSTFESPYDEDGKLLDYAEPYTYNAREMKKNHPLMLMVKYKRLNLLAHPVSISLVKHKWMNLSRYVYYSSLIFYLVFLTFFTGYILSAPDWVQVKQQLNLTDTDTRPLCVDAEAELDLKRNVFMQAGKWVIIIMAILNIIRELFQMYQARLNYLGVENLMEWCCYVMAVCLVWDFEDCIIREDWQWQVGAASIFLAWMNLLLFIRKLPFLGIYVVMFTDIFQTFLRFSTVFLLFIIAFAFSFYTVLRNQGPFSSCSSSLLKTTVMMIGELEFDSIFHSGSPSMLPYPEVTYVLFVLFLILMTILVMNLLLGLAVDDIKAVQDQAILKRLAMQTQLVLDVESVIPETLRRMFIVSRKEVHPNSRHSFFSRIFGDFQLIKGFDFASDQEEMNEQEMMRRDLTQLMTRVENLQSQNQRLHALLLALTNLTNRGRGNGDDRERSDSELNLAKYIW</sequence>
<evidence type="ECO:0000256" key="2">
    <source>
        <dbReference type="ARBA" id="ARBA00022448"/>
    </source>
</evidence>
<keyword evidence="12" id="KW-0175">Coiled coil</keyword>
<feature type="repeat" description="ANK" evidence="11">
    <location>
        <begin position="529"/>
        <end position="561"/>
    </location>
</feature>
<dbReference type="InterPro" id="IPR036770">
    <property type="entry name" value="Ankyrin_rpt-contain_sf"/>
</dbReference>
<keyword evidence="4 14" id="KW-0812">Transmembrane</keyword>
<evidence type="ECO:0000259" key="15">
    <source>
        <dbReference type="Pfam" id="PF00520"/>
    </source>
</evidence>
<evidence type="ECO:0000256" key="10">
    <source>
        <dbReference type="ARBA" id="ARBA00023303"/>
    </source>
</evidence>
<feature type="repeat" description="ANK" evidence="11">
    <location>
        <begin position="662"/>
        <end position="694"/>
    </location>
</feature>
<keyword evidence="8" id="KW-0406">Ion transport</keyword>
<evidence type="ECO:0000256" key="13">
    <source>
        <dbReference type="SAM" id="MobiDB-lite"/>
    </source>
</evidence>
<evidence type="ECO:0000256" key="12">
    <source>
        <dbReference type="SAM" id="Coils"/>
    </source>
</evidence>
<feature type="transmembrane region" description="Helical" evidence="14">
    <location>
        <begin position="864"/>
        <end position="885"/>
    </location>
</feature>
<keyword evidence="9 14" id="KW-0472">Membrane</keyword>
<evidence type="ECO:0000313" key="17">
    <source>
        <dbReference type="Proteomes" id="UP001292094"/>
    </source>
</evidence>
<feature type="coiled-coil region" evidence="12">
    <location>
        <begin position="1191"/>
        <end position="1228"/>
    </location>
</feature>
<keyword evidence="10" id="KW-0407">Ion channel</keyword>
<protein>
    <recommendedName>
        <fullName evidence="15">Ion transport domain-containing protein</fullName>
    </recommendedName>
</protein>